<organism evidence="1">
    <name type="scientific">Anguilla anguilla</name>
    <name type="common">European freshwater eel</name>
    <name type="synonym">Muraena anguilla</name>
    <dbReference type="NCBI Taxonomy" id="7936"/>
    <lineage>
        <taxon>Eukaryota</taxon>
        <taxon>Metazoa</taxon>
        <taxon>Chordata</taxon>
        <taxon>Craniata</taxon>
        <taxon>Vertebrata</taxon>
        <taxon>Euteleostomi</taxon>
        <taxon>Actinopterygii</taxon>
        <taxon>Neopterygii</taxon>
        <taxon>Teleostei</taxon>
        <taxon>Anguilliformes</taxon>
        <taxon>Anguillidae</taxon>
        <taxon>Anguilla</taxon>
    </lineage>
</organism>
<reference evidence="1" key="2">
    <citation type="journal article" date="2015" name="Fish Shellfish Immunol.">
        <title>Early steps in the European eel (Anguilla anguilla)-Vibrio vulnificus interaction in the gills: Role of the RtxA13 toxin.</title>
        <authorList>
            <person name="Callol A."/>
            <person name="Pajuelo D."/>
            <person name="Ebbesson L."/>
            <person name="Teles M."/>
            <person name="MacKenzie S."/>
            <person name="Amaro C."/>
        </authorList>
    </citation>
    <scope>NUCLEOTIDE SEQUENCE</scope>
</reference>
<dbReference type="AlphaFoldDB" id="A0A0E9R7D6"/>
<evidence type="ECO:0000313" key="1">
    <source>
        <dbReference type="EMBL" id="JAH24375.1"/>
    </source>
</evidence>
<accession>A0A0E9R7D6</accession>
<name>A0A0E9R7D6_ANGAN</name>
<proteinExistence type="predicted"/>
<dbReference type="EMBL" id="GBXM01084202">
    <property type="protein sequence ID" value="JAH24375.1"/>
    <property type="molecule type" value="Transcribed_RNA"/>
</dbReference>
<reference evidence="1" key="1">
    <citation type="submission" date="2014-11" db="EMBL/GenBank/DDBJ databases">
        <authorList>
            <person name="Amaro Gonzalez C."/>
        </authorList>
    </citation>
    <scope>NUCLEOTIDE SEQUENCE</scope>
</reference>
<sequence length="49" mass="5223">MGRACKLHAGRIQAGWDLNPELLLDEATVPSTAPFVCVSCMSTCLVSET</sequence>
<protein>
    <submittedName>
        <fullName evidence="1">Uncharacterized protein</fullName>
    </submittedName>
</protein>